<evidence type="ECO:0000256" key="3">
    <source>
        <dbReference type="ARBA" id="ARBA00023125"/>
    </source>
</evidence>
<comment type="caution">
    <text evidence="8">The sequence shown here is derived from an EMBL/GenBank/DDBJ whole genome shotgun (WGS) entry which is preliminary data.</text>
</comment>
<evidence type="ECO:0000256" key="4">
    <source>
        <dbReference type="ARBA" id="ARBA00023163"/>
    </source>
</evidence>
<evidence type="ECO:0000256" key="6">
    <source>
        <dbReference type="SAM" id="MobiDB-lite"/>
    </source>
</evidence>
<dbReference type="InterPro" id="IPR003340">
    <property type="entry name" value="B3_DNA-bd"/>
</dbReference>
<evidence type="ECO:0000259" key="7">
    <source>
        <dbReference type="PROSITE" id="PS50863"/>
    </source>
</evidence>
<dbReference type="GO" id="GO:0005634">
    <property type="term" value="C:nucleus"/>
    <property type="evidence" value="ECO:0007669"/>
    <property type="project" value="UniProtKB-SubCell"/>
</dbReference>
<accession>A0AAP0JVS3</accession>
<dbReference type="Pfam" id="PF02362">
    <property type="entry name" value="B3"/>
    <property type="match status" value="1"/>
</dbReference>
<evidence type="ECO:0000313" key="9">
    <source>
        <dbReference type="Proteomes" id="UP001419268"/>
    </source>
</evidence>
<dbReference type="InterPro" id="IPR044800">
    <property type="entry name" value="LEC2-like"/>
</dbReference>
<dbReference type="EMBL" id="JBBNAG010000004">
    <property type="protein sequence ID" value="KAK9140956.1"/>
    <property type="molecule type" value="Genomic_DNA"/>
</dbReference>
<dbReference type="InterPro" id="IPR015300">
    <property type="entry name" value="DNA-bd_pseudobarrel_sf"/>
</dbReference>
<dbReference type="AlphaFoldDB" id="A0AAP0JVS3"/>
<feature type="compositionally biased region" description="Low complexity" evidence="6">
    <location>
        <begin position="121"/>
        <end position="132"/>
    </location>
</feature>
<keyword evidence="4" id="KW-0804">Transcription</keyword>
<feature type="compositionally biased region" description="Polar residues" evidence="6">
    <location>
        <begin position="100"/>
        <end position="120"/>
    </location>
</feature>
<evidence type="ECO:0000256" key="1">
    <source>
        <dbReference type="ARBA" id="ARBA00004123"/>
    </source>
</evidence>
<comment type="subcellular location">
    <subcellularLocation>
        <location evidence="1">Nucleus</location>
    </subcellularLocation>
</comment>
<feature type="domain" description="TF-B3" evidence="7">
    <location>
        <begin position="152"/>
        <end position="255"/>
    </location>
</feature>
<name>A0AAP0JVS3_9MAGN</name>
<dbReference type="Gene3D" id="2.40.330.10">
    <property type="entry name" value="DNA-binding pseudobarrel domain"/>
    <property type="match status" value="1"/>
</dbReference>
<evidence type="ECO:0000313" key="8">
    <source>
        <dbReference type="EMBL" id="KAK9140956.1"/>
    </source>
</evidence>
<dbReference type="PANTHER" id="PTHR31140">
    <property type="entry name" value="B3 DOMAIN-CONTAINING TRANSCRIPTION FACTOR ABI3"/>
    <property type="match status" value="1"/>
</dbReference>
<keyword evidence="5" id="KW-0539">Nucleus</keyword>
<gene>
    <name evidence="8" type="ORF">Scep_010637</name>
</gene>
<keyword evidence="2" id="KW-0805">Transcription regulation</keyword>
<dbReference type="GO" id="GO:0003700">
    <property type="term" value="F:DNA-binding transcription factor activity"/>
    <property type="evidence" value="ECO:0007669"/>
    <property type="project" value="InterPro"/>
</dbReference>
<dbReference type="GO" id="GO:0003677">
    <property type="term" value="F:DNA binding"/>
    <property type="evidence" value="ECO:0007669"/>
    <property type="project" value="UniProtKB-KW"/>
</dbReference>
<dbReference type="CDD" id="cd10017">
    <property type="entry name" value="B3_DNA"/>
    <property type="match status" value="1"/>
</dbReference>
<reference evidence="8 9" key="1">
    <citation type="submission" date="2024-01" db="EMBL/GenBank/DDBJ databases">
        <title>Genome assemblies of Stephania.</title>
        <authorList>
            <person name="Yang L."/>
        </authorList>
    </citation>
    <scope>NUCLEOTIDE SEQUENCE [LARGE SCALE GENOMIC DNA]</scope>
    <source>
        <strain evidence="8">JXDWG</strain>
        <tissue evidence="8">Leaf</tissue>
    </source>
</reference>
<feature type="region of interest" description="Disordered" evidence="6">
    <location>
        <begin position="60"/>
        <end position="146"/>
    </location>
</feature>
<keyword evidence="3" id="KW-0238">DNA-binding</keyword>
<dbReference type="SMART" id="SM01019">
    <property type="entry name" value="B3"/>
    <property type="match status" value="1"/>
</dbReference>
<dbReference type="SUPFAM" id="SSF101936">
    <property type="entry name" value="DNA-binding pseudobarrel domain"/>
    <property type="match status" value="1"/>
</dbReference>
<protein>
    <recommendedName>
        <fullName evidence="7">TF-B3 domain-containing protein</fullName>
    </recommendedName>
</protein>
<evidence type="ECO:0000256" key="5">
    <source>
        <dbReference type="ARBA" id="ARBA00023242"/>
    </source>
</evidence>
<proteinExistence type="predicted"/>
<evidence type="ECO:0000256" key="2">
    <source>
        <dbReference type="ARBA" id="ARBA00023015"/>
    </source>
</evidence>
<keyword evidence="9" id="KW-1185">Reference proteome</keyword>
<feature type="compositionally biased region" description="Basic and acidic residues" evidence="6">
    <location>
        <begin position="75"/>
        <end position="99"/>
    </location>
</feature>
<dbReference type="PROSITE" id="PS50863">
    <property type="entry name" value="B3"/>
    <property type="match status" value="1"/>
</dbReference>
<sequence>MGGALAMGEVRRGKHQLVRREPSVGWRGWWEAEAKAEVTVGGRGSDGRRKWEEAVEERRRSNWLSKSVGRSGFDLSDRDEAKLEDQAPRDDSRNEEKTNVEITTSETTEIQHQVPQENEASTLTSSSTPSTLIAPPQTDDDQNTEPRQRRFVFQKTLFAKDIKTTKILIPRKHAEAYFPPLLTTNNEEKTYKHETLWFVDSLSKVWKMKLEYNKSNYSYTLSSGWKTFVRCYNLKTGMVVKFYELIDNVGVGPGEEKHNKHYGIGFNTVPSKTIMLFGQECTYVYENNDPHVQDTTNEDIPNDVSIDN</sequence>
<dbReference type="Proteomes" id="UP001419268">
    <property type="component" value="Unassembled WGS sequence"/>
</dbReference>
<organism evidence="8 9">
    <name type="scientific">Stephania cephalantha</name>
    <dbReference type="NCBI Taxonomy" id="152367"/>
    <lineage>
        <taxon>Eukaryota</taxon>
        <taxon>Viridiplantae</taxon>
        <taxon>Streptophyta</taxon>
        <taxon>Embryophyta</taxon>
        <taxon>Tracheophyta</taxon>
        <taxon>Spermatophyta</taxon>
        <taxon>Magnoliopsida</taxon>
        <taxon>Ranunculales</taxon>
        <taxon>Menispermaceae</taxon>
        <taxon>Menispermoideae</taxon>
        <taxon>Cissampelideae</taxon>
        <taxon>Stephania</taxon>
    </lineage>
</organism>
<dbReference type="PANTHER" id="PTHR31140:SF139">
    <property type="entry name" value="B3 DOMAIN-CONTAINING PROTEIN OS02G0455900-RELATED"/>
    <property type="match status" value="1"/>
</dbReference>